<evidence type="ECO:0000256" key="1">
    <source>
        <dbReference type="SAM" id="SignalP"/>
    </source>
</evidence>
<evidence type="ECO:0000313" key="2">
    <source>
        <dbReference type="EMBL" id="MHO04915.1"/>
    </source>
</evidence>
<accession>A0A3L0W7G9</accession>
<reference evidence="2" key="1">
    <citation type="submission" date="2018-10" db="EMBL/GenBank/DDBJ databases">
        <authorList>
            <consortium name="NARMS: The National Antimicrobial Resistance Monitoring System"/>
        </authorList>
    </citation>
    <scope>NUCLEOTIDE SEQUENCE [LARGE SCALE GENOMIC DNA]</scope>
    <source>
        <strain evidence="2">CVM N17EC0388</strain>
    </source>
</reference>
<dbReference type="EMBL" id="RNRV01000016">
    <property type="protein sequence ID" value="MHO04915.1"/>
    <property type="molecule type" value="Genomic_DNA"/>
</dbReference>
<name>A0A3L0W7G9_ECOLX</name>
<dbReference type="AlphaFoldDB" id="A0A3L0W7G9"/>
<feature type="signal peptide" evidence="1">
    <location>
        <begin position="1"/>
        <end position="18"/>
    </location>
</feature>
<proteinExistence type="predicted"/>
<gene>
    <name evidence="2" type="ORF">D9F05_11080</name>
</gene>
<keyword evidence="1" id="KW-0732">Signal</keyword>
<organism evidence="2">
    <name type="scientific">Escherichia coli</name>
    <dbReference type="NCBI Taxonomy" id="562"/>
    <lineage>
        <taxon>Bacteria</taxon>
        <taxon>Pseudomonadati</taxon>
        <taxon>Pseudomonadota</taxon>
        <taxon>Gammaproteobacteria</taxon>
        <taxon>Enterobacterales</taxon>
        <taxon>Enterobacteriaceae</taxon>
        <taxon>Escherichia</taxon>
    </lineage>
</organism>
<feature type="chain" id="PRO_5018051461" evidence="1">
    <location>
        <begin position="19"/>
        <end position="81"/>
    </location>
</feature>
<comment type="caution">
    <text evidence="2">The sequence shown here is derived from an EMBL/GenBank/DDBJ whole genome shotgun (WGS) entry which is preliminary data.</text>
</comment>
<protein>
    <submittedName>
        <fullName evidence="2">Uncharacterized protein</fullName>
    </submittedName>
</protein>
<sequence>MKTKLLMIGLLFAGNALAFHCPADMKSIDDTLAKGPALSAEQLAEVKRLRAEGETLHKAGKHQASVDTLAKALAILAPAKS</sequence>